<accession>A0A1Z4LZK8</accession>
<evidence type="ECO:0008006" key="4">
    <source>
        <dbReference type="Google" id="ProtNLM"/>
    </source>
</evidence>
<evidence type="ECO:0000313" key="3">
    <source>
        <dbReference type="Proteomes" id="UP000218418"/>
    </source>
</evidence>
<keyword evidence="3" id="KW-1185">Reference proteome</keyword>
<dbReference type="EMBL" id="AP018227">
    <property type="protein sequence ID" value="BAY86676.1"/>
    <property type="molecule type" value="Genomic_DNA"/>
</dbReference>
<keyword evidence="1" id="KW-0732">Signal</keyword>
<organism evidence="2 3">
    <name type="scientific">Calothrix parasitica NIES-267</name>
    <dbReference type="NCBI Taxonomy" id="1973488"/>
    <lineage>
        <taxon>Bacteria</taxon>
        <taxon>Bacillati</taxon>
        <taxon>Cyanobacteriota</taxon>
        <taxon>Cyanophyceae</taxon>
        <taxon>Nostocales</taxon>
        <taxon>Calotrichaceae</taxon>
        <taxon>Calothrix</taxon>
    </lineage>
</organism>
<dbReference type="AlphaFoldDB" id="A0A1Z4LZK8"/>
<evidence type="ECO:0000313" key="2">
    <source>
        <dbReference type="EMBL" id="BAY86676.1"/>
    </source>
</evidence>
<feature type="signal peptide" evidence="1">
    <location>
        <begin position="1"/>
        <end position="19"/>
    </location>
</feature>
<protein>
    <recommendedName>
        <fullName evidence="4">LPS-assembly protein LptD</fullName>
    </recommendedName>
</protein>
<sequence>MTVKIKLCIFIPSFSIWLASGNHIASAKNVNYLLKEKNESCSKGTNEDKKHHLVCKNAFRENLRAKFKHYRYHNNQSKPKIESIEWFDNNHQNLPDKEQLSSSFNNLNASLLNQKSYKLAQQNFISSNNFIQKIKKRKQQLNLIKRISQQRKPVKVINLNSNSTYILPPTVAAPEKIHPFTTTLPLNDVPISHLTDWELYTSSTFGDDNNTSISAGGILKLSGQVTESVTQNNIYTVDQKGSYLQLQRIRQNRKVELTRNEPQTILGMQMQMSFVASCLTGEDIEGQKCSYTPGLITDRNSIDPDFFVPTRIVQTSNMNEVVTPESLAVMRLPGFQTGANGQEIGLDLYFPNAGAFPGNTQGNQVFYDRKEEINNTQIGLYSKVRQIVKANHKKAVIGRTIRGFGLVTDSDNLLLNSAVQLGNLVLPDVKPRIAGSIKKVNTNINRNLFLAANAVRIPTSSYTFYQAGIGSAESLKPGIKKRSQIPRAKFNSLWIGISPIIERRIEKITRYQPTGNQRIISNSGGEGGVDSNVSLLSVVNGENFAANEIEDFYGQIYLTNFAQDVNLVTGNRFVEDIKYYPHISLTGNVQGSFDSWKYYTGVIAGQEIKAYAGSDYTRNFGNLNISTGAIGYINPDRDYYSQVYGNLSQKIGSRKTNLVLSSRLNYAWDRENRIGNIESEAPASFVTIGARANLGNVSFGLVNYFDDILPDSVDKTLLADIAINFGENFRLSGYYTPINEASSRSRYGATAQLRLGGKYNSPTLSLSWINNDYDLGQDSDGIKLRFTDNVFKVLFRIGGVGNPFNKVDNKRILRRKRKNLIDRLLRGRT</sequence>
<feature type="chain" id="PRO_5012193452" description="LPS-assembly protein LptD" evidence="1">
    <location>
        <begin position="20"/>
        <end position="829"/>
    </location>
</feature>
<gene>
    <name evidence="2" type="ORF">NIES267_61870</name>
</gene>
<evidence type="ECO:0000256" key="1">
    <source>
        <dbReference type="SAM" id="SignalP"/>
    </source>
</evidence>
<reference evidence="2 3" key="1">
    <citation type="submission" date="2017-06" db="EMBL/GenBank/DDBJ databases">
        <title>Genome sequencing of cyanobaciteial culture collection at National Institute for Environmental Studies (NIES).</title>
        <authorList>
            <person name="Hirose Y."/>
            <person name="Shimura Y."/>
            <person name="Fujisawa T."/>
            <person name="Nakamura Y."/>
            <person name="Kawachi M."/>
        </authorList>
    </citation>
    <scope>NUCLEOTIDE SEQUENCE [LARGE SCALE GENOMIC DNA]</scope>
    <source>
        <strain evidence="2 3">NIES-267</strain>
    </source>
</reference>
<proteinExistence type="predicted"/>
<dbReference type="Proteomes" id="UP000218418">
    <property type="component" value="Chromosome"/>
</dbReference>
<name>A0A1Z4LZK8_9CYAN</name>
<dbReference type="OrthoDB" id="436996at2"/>